<proteinExistence type="predicted"/>
<accession>A0ABD1YPS4</accession>
<gene>
    <name evidence="1" type="ORF">R1flu_004052</name>
</gene>
<dbReference type="Pfam" id="PF02325">
    <property type="entry name" value="CCB3_YggT"/>
    <property type="match status" value="1"/>
</dbReference>
<sequence>MAVDGESSGREIVIHSNHHLNHDMPWSTLLNQLREHVQARFQRRNGGWQVRGWGRRGTLQSGRISLRGGKFAAIIPGDSVVEVVITSGIFSFLNIYNTLLITRLILTWFPNPPAIIANPLSTICDPYLNIFRGIIPPLGGSIDLSPILAFLALNVFTNTAAALPAELPSNKAIAHNPSLSKMTWRQRAQLKKGQQIKEEK</sequence>
<name>A0ABD1YPS4_9MARC</name>
<organism evidence="1 2">
    <name type="scientific">Riccia fluitans</name>
    <dbReference type="NCBI Taxonomy" id="41844"/>
    <lineage>
        <taxon>Eukaryota</taxon>
        <taxon>Viridiplantae</taxon>
        <taxon>Streptophyta</taxon>
        <taxon>Embryophyta</taxon>
        <taxon>Marchantiophyta</taxon>
        <taxon>Marchantiopsida</taxon>
        <taxon>Marchantiidae</taxon>
        <taxon>Marchantiales</taxon>
        <taxon>Ricciaceae</taxon>
        <taxon>Riccia</taxon>
    </lineage>
</organism>
<protein>
    <submittedName>
        <fullName evidence="1">Uncharacterized protein</fullName>
    </submittedName>
</protein>
<reference evidence="1 2" key="1">
    <citation type="submission" date="2024-09" db="EMBL/GenBank/DDBJ databases">
        <title>Chromosome-scale assembly of Riccia fluitans.</title>
        <authorList>
            <person name="Paukszto L."/>
            <person name="Sawicki J."/>
            <person name="Karawczyk K."/>
            <person name="Piernik-Szablinska J."/>
            <person name="Szczecinska M."/>
            <person name="Mazdziarz M."/>
        </authorList>
    </citation>
    <scope>NUCLEOTIDE SEQUENCE [LARGE SCALE GENOMIC DNA]</scope>
    <source>
        <strain evidence="1">Rf_01</strain>
        <tissue evidence="1">Aerial parts of the thallus</tissue>
    </source>
</reference>
<evidence type="ECO:0000313" key="1">
    <source>
        <dbReference type="EMBL" id="KAL2632573.1"/>
    </source>
</evidence>
<comment type="caution">
    <text evidence="1">The sequence shown here is derived from an EMBL/GenBank/DDBJ whole genome shotgun (WGS) entry which is preliminary data.</text>
</comment>
<evidence type="ECO:0000313" key="2">
    <source>
        <dbReference type="Proteomes" id="UP001605036"/>
    </source>
</evidence>
<dbReference type="PANTHER" id="PTHR33219">
    <property type="entry name" value="YLMG HOMOLOG PROTEIN 2, CHLOROPLASTIC"/>
    <property type="match status" value="1"/>
</dbReference>
<dbReference type="EMBL" id="JBHFFA010000003">
    <property type="protein sequence ID" value="KAL2632573.1"/>
    <property type="molecule type" value="Genomic_DNA"/>
</dbReference>
<dbReference type="PANTHER" id="PTHR33219:SF14">
    <property type="entry name" value="PROTEIN COFACTOR ASSEMBLY OF COMPLEX C SUBUNIT B CCB3, CHLOROPLASTIC-RELATED"/>
    <property type="match status" value="1"/>
</dbReference>
<dbReference type="AlphaFoldDB" id="A0ABD1YPS4"/>
<dbReference type="InterPro" id="IPR003425">
    <property type="entry name" value="CCB3/YggT"/>
</dbReference>
<keyword evidence="2" id="KW-1185">Reference proteome</keyword>
<dbReference type="Proteomes" id="UP001605036">
    <property type="component" value="Unassembled WGS sequence"/>
</dbReference>